<reference evidence="1 2" key="1">
    <citation type="journal article" date="2015" name="Front. Microbiol.">
        <title>The use of phage FCL-2 as an alternative to chemotherapy against columnaris disease in aquaculture.</title>
        <authorList>
            <person name="Laanto E."/>
            <person name="Bamford J.K."/>
            <person name="Ravantti J.J."/>
            <person name="Sundberg L.R."/>
        </authorList>
    </citation>
    <scope>NUCLEOTIDE SEQUENCE [LARGE SCALE GENOMIC DNA]</scope>
</reference>
<accession>A0A0A0YQ53</accession>
<protein>
    <submittedName>
        <fullName evidence="1">Uncharacterized protein</fullName>
    </submittedName>
</protein>
<proteinExistence type="predicted"/>
<evidence type="ECO:0000313" key="2">
    <source>
        <dbReference type="Proteomes" id="UP000030329"/>
    </source>
</evidence>
<dbReference type="RefSeq" id="YP_009140504.1">
    <property type="nucleotide sequence ID" value="NC_027125.1"/>
</dbReference>
<dbReference type="Proteomes" id="UP000030329">
    <property type="component" value="Segment"/>
</dbReference>
<evidence type="ECO:0000313" key="1">
    <source>
        <dbReference type="EMBL" id="AIX11858.1"/>
    </source>
</evidence>
<dbReference type="EMBL" id="KM873719">
    <property type="protein sequence ID" value="AIX11858.1"/>
    <property type="molecule type" value="Genomic_DNA"/>
</dbReference>
<sequence>MKVETIFCDNYFPPTIIECNKWKDETYTNYTKYTYPCGGKYDKSVFGVWRVKYKTLNPNYYLAGQIK</sequence>
<keyword evidence="2" id="KW-1185">Reference proteome</keyword>
<dbReference type="KEGG" id="vg:24405071"/>
<organism evidence="1 2">
    <name type="scientific">Flavobacterium phage FCL-2</name>
    <dbReference type="NCBI Taxonomy" id="908819"/>
    <lineage>
        <taxon>Viruses</taxon>
        <taxon>Duplodnaviria</taxon>
        <taxon>Heunggongvirae</taxon>
        <taxon>Uroviricota</taxon>
        <taxon>Caudoviricetes</taxon>
        <taxon>Ficleduovirus</taxon>
        <taxon>Ficleduovirus FCL2</taxon>
    </lineage>
</organism>
<name>A0A0A0YQ53_9CAUD</name>
<dbReference type="OrthoDB" id="34278at10239"/>
<dbReference type="GeneID" id="24405071"/>